<protein>
    <submittedName>
        <fullName evidence="1">Uncharacterized protein</fullName>
    </submittedName>
</protein>
<dbReference type="EMBL" id="CM023486">
    <property type="protein sequence ID" value="KAH6928543.1"/>
    <property type="molecule type" value="Genomic_DNA"/>
</dbReference>
<gene>
    <name evidence="1" type="ORF">HPB50_016880</name>
</gene>
<accession>A0ACB7S0Y5</accession>
<organism evidence="1 2">
    <name type="scientific">Hyalomma asiaticum</name>
    <name type="common">Tick</name>
    <dbReference type="NCBI Taxonomy" id="266040"/>
    <lineage>
        <taxon>Eukaryota</taxon>
        <taxon>Metazoa</taxon>
        <taxon>Ecdysozoa</taxon>
        <taxon>Arthropoda</taxon>
        <taxon>Chelicerata</taxon>
        <taxon>Arachnida</taxon>
        <taxon>Acari</taxon>
        <taxon>Parasitiformes</taxon>
        <taxon>Ixodida</taxon>
        <taxon>Ixodoidea</taxon>
        <taxon>Ixodidae</taxon>
        <taxon>Hyalomminae</taxon>
        <taxon>Hyalomma</taxon>
    </lineage>
</organism>
<name>A0ACB7S0Y5_HYAAI</name>
<comment type="caution">
    <text evidence="1">The sequence shown here is derived from an EMBL/GenBank/DDBJ whole genome shotgun (WGS) entry which is preliminary data.</text>
</comment>
<proteinExistence type="predicted"/>
<dbReference type="Proteomes" id="UP000821845">
    <property type="component" value="Chromosome 6"/>
</dbReference>
<sequence>MAHMGKRRNDILISLQWTVAFLHIHASCDTPKLQKIDRQEHQTHSFYYTKATPLEAWPLEGLPTYSGLLIGHVNNNQVFGHSHVIHTFTHELPAIRWYQGVDLQTPHVCEGGIEELLSPSVSDRGILEGFTSSSARPGCSQRSYGVGRDLANRWIICYLKGVRFYVGASADEIMFRVVEGQEGVTRVYRISTNELVCTVKEKSTCRTNGPLSCPSRLRSPRRSDPDANTCKSPELSKESFLSLLELQPISGACGPRAVIERLPADCDGGEWPGAQWSVSNYSKYCCTRGRLHAPVLIVSYPVVYRAARQHRYLGHQYSFNKRERWKRMRELRTGLSRRALHQLDRCKDLCVKLRRLTPSEVALWTKGHMRLGRTPLRELPSFLRPVRCVLPDVVQLNAIKAAKLAMCACGGRDRTRPGALTVSQASSPLF</sequence>
<evidence type="ECO:0000313" key="1">
    <source>
        <dbReference type="EMBL" id="KAH6928543.1"/>
    </source>
</evidence>
<keyword evidence="2" id="KW-1185">Reference proteome</keyword>
<evidence type="ECO:0000313" key="2">
    <source>
        <dbReference type="Proteomes" id="UP000821845"/>
    </source>
</evidence>
<reference evidence="1" key="1">
    <citation type="submission" date="2020-05" db="EMBL/GenBank/DDBJ databases">
        <title>Large-scale comparative analyses of tick genomes elucidate their genetic diversity and vector capacities.</title>
        <authorList>
            <person name="Jia N."/>
            <person name="Wang J."/>
            <person name="Shi W."/>
            <person name="Du L."/>
            <person name="Sun Y."/>
            <person name="Zhan W."/>
            <person name="Jiang J."/>
            <person name="Wang Q."/>
            <person name="Zhang B."/>
            <person name="Ji P."/>
            <person name="Sakyi L.B."/>
            <person name="Cui X."/>
            <person name="Yuan T."/>
            <person name="Jiang B."/>
            <person name="Yang W."/>
            <person name="Lam T.T.-Y."/>
            <person name="Chang Q."/>
            <person name="Ding S."/>
            <person name="Wang X."/>
            <person name="Zhu J."/>
            <person name="Ruan X."/>
            <person name="Zhao L."/>
            <person name="Wei J."/>
            <person name="Que T."/>
            <person name="Du C."/>
            <person name="Cheng J."/>
            <person name="Dai P."/>
            <person name="Han X."/>
            <person name="Huang E."/>
            <person name="Gao Y."/>
            <person name="Liu J."/>
            <person name="Shao H."/>
            <person name="Ye R."/>
            <person name="Li L."/>
            <person name="Wei W."/>
            <person name="Wang X."/>
            <person name="Wang C."/>
            <person name="Yang T."/>
            <person name="Huo Q."/>
            <person name="Li W."/>
            <person name="Guo W."/>
            <person name="Chen H."/>
            <person name="Zhou L."/>
            <person name="Ni X."/>
            <person name="Tian J."/>
            <person name="Zhou Y."/>
            <person name="Sheng Y."/>
            <person name="Liu T."/>
            <person name="Pan Y."/>
            <person name="Xia L."/>
            <person name="Li J."/>
            <person name="Zhao F."/>
            <person name="Cao W."/>
        </authorList>
    </citation>
    <scope>NUCLEOTIDE SEQUENCE</scope>
    <source>
        <strain evidence="1">Hyas-2018</strain>
    </source>
</reference>